<dbReference type="PANTHER" id="PTHR36928">
    <property type="entry name" value="PHOSPHATASE YCDX-RELATED"/>
    <property type="match status" value="1"/>
</dbReference>
<dbReference type="Proteomes" id="UP000002012">
    <property type="component" value="Chromosome"/>
</dbReference>
<dbReference type="SMART" id="SM00481">
    <property type="entry name" value="POLIIIAc"/>
    <property type="match status" value="1"/>
</dbReference>
<dbReference type="InterPro" id="IPR004013">
    <property type="entry name" value="PHP_dom"/>
</dbReference>
<dbReference type="Pfam" id="PF02811">
    <property type="entry name" value="PHP"/>
    <property type="match status" value="1"/>
</dbReference>
<dbReference type="EMBL" id="CP001968">
    <property type="protein sequence ID" value="ADD68110.1"/>
    <property type="molecule type" value="Genomic_DNA"/>
</dbReference>
<feature type="domain" description="Polymerase/histidinol phosphatase N-terminal" evidence="1">
    <location>
        <begin position="5"/>
        <end position="79"/>
    </location>
</feature>
<dbReference type="PANTHER" id="PTHR36928:SF1">
    <property type="entry name" value="PHOSPHATASE YCDX-RELATED"/>
    <property type="match status" value="1"/>
</dbReference>
<dbReference type="SUPFAM" id="SSF89550">
    <property type="entry name" value="PHP domain-like"/>
    <property type="match status" value="1"/>
</dbReference>
<proteinExistence type="predicted"/>
<dbReference type="InterPro" id="IPR003141">
    <property type="entry name" value="Pol/His_phosphatase_N"/>
</dbReference>
<dbReference type="GO" id="GO:0008270">
    <property type="term" value="F:zinc ion binding"/>
    <property type="evidence" value="ECO:0007669"/>
    <property type="project" value="TreeGrafter"/>
</dbReference>
<dbReference type="GO" id="GO:0005829">
    <property type="term" value="C:cytosol"/>
    <property type="evidence" value="ECO:0007669"/>
    <property type="project" value="TreeGrafter"/>
</dbReference>
<reference evidence="2 3" key="1">
    <citation type="journal article" date="2010" name="Stand. Genomic Sci.">
        <title>Complete genome sequence of Denitrovibrio acetiphilus type strain (N2460).</title>
        <authorList>
            <person name="Kiss H."/>
            <person name="Lang E."/>
            <person name="Lapidus A."/>
            <person name="Copeland A."/>
            <person name="Nolan M."/>
            <person name="Glavina Del Rio T."/>
            <person name="Chen F."/>
            <person name="Lucas S."/>
            <person name="Tice H."/>
            <person name="Cheng J.F."/>
            <person name="Han C."/>
            <person name="Goodwin L."/>
            <person name="Pitluck S."/>
            <person name="Liolios K."/>
            <person name="Pati A."/>
            <person name="Ivanova N."/>
            <person name="Mavromatis K."/>
            <person name="Chen A."/>
            <person name="Palaniappan K."/>
            <person name="Land M."/>
            <person name="Hauser L."/>
            <person name="Chang Y.J."/>
            <person name="Jeffries C.D."/>
            <person name="Detter J.C."/>
            <person name="Brettin T."/>
            <person name="Spring S."/>
            <person name="Rohde M."/>
            <person name="Goker M."/>
            <person name="Woyke T."/>
            <person name="Bristow J."/>
            <person name="Eisen J.A."/>
            <person name="Markowitz V."/>
            <person name="Hugenholtz P."/>
            <person name="Kyrpides N.C."/>
            <person name="Klenk H.P."/>
        </authorList>
    </citation>
    <scope>NUCLEOTIDE SEQUENCE [LARGE SCALE GENOMIC DNA]</scope>
    <source>
        <strain evidence="3">DSM 12809 / NBRC 114555 / N2460</strain>
    </source>
</reference>
<gene>
    <name evidence="2" type="ordered locus">Dacet_1338</name>
</gene>
<dbReference type="NCBIfam" id="NF004981">
    <property type="entry name" value="PRK06361.1"/>
    <property type="match status" value="1"/>
</dbReference>
<sequence length="221" mass="24267">MIKMYDLHTHTTFSDGVLIPSESARRAEIDGYAGMAFTDHADESNYMHILENQLRFKEEFNAQSEVFKVLVGLELTHVRPAQIPNLTEKARSAGADIIVVHGETITEPVAEGTNDAAVEAGVDILAHPGLISDDTIRKGIAKNVYFEISTRKGHSITNGHVAKRVLELGGELVINNDYHAPGDRVSVEMAQKILAGAGLSNDEINQVFENNRKIFFKSLEA</sequence>
<dbReference type="Gene3D" id="3.20.20.140">
    <property type="entry name" value="Metal-dependent hydrolases"/>
    <property type="match status" value="1"/>
</dbReference>
<dbReference type="PaxDb" id="522772-Dacet_1338"/>
<dbReference type="InterPro" id="IPR016195">
    <property type="entry name" value="Pol/histidinol_Pase-like"/>
</dbReference>
<protein>
    <submittedName>
        <fullName evidence="2">PHP domain protein</fullName>
    </submittedName>
</protein>
<dbReference type="InterPro" id="IPR050243">
    <property type="entry name" value="PHP_phosphatase"/>
</dbReference>
<dbReference type="AlphaFoldDB" id="D4H7W1"/>
<dbReference type="HOGENOM" id="CLU_106253_0_0_0"/>
<accession>D4H7W1</accession>
<organism evidence="2 3">
    <name type="scientific">Denitrovibrio acetiphilus (strain DSM 12809 / NBRC 114555 / N2460)</name>
    <dbReference type="NCBI Taxonomy" id="522772"/>
    <lineage>
        <taxon>Bacteria</taxon>
        <taxon>Pseudomonadati</taxon>
        <taxon>Deferribacterota</taxon>
        <taxon>Deferribacteres</taxon>
        <taxon>Deferribacterales</taxon>
        <taxon>Geovibrionaceae</taxon>
        <taxon>Denitrovibrio</taxon>
    </lineage>
</organism>
<dbReference type="CDD" id="cd07432">
    <property type="entry name" value="PHP_HisPPase"/>
    <property type="match status" value="1"/>
</dbReference>
<evidence type="ECO:0000259" key="1">
    <source>
        <dbReference type="SMART" id="SM00481"/>
    </source>
</evidence>
<dbReference type="eggNOG" id="COG1387">
    <property type="taxonomic scope" value="Bacteria"/>
</dbReference>
<dbReference type="RefSeq" id="WP_013010632.1">
    <property type="nucleotide sequence ID" value="NC_013943.1"/>
</dbReference>
<dbReference type="KEGG" id="dap:Dacet_1338"/>
<keyword evidence="3" id="KW-1185">Reference proteome</keyword>
<dbReference type="GO" id="GO:0042578">
    <property type="term" value="F:phosphoric ester hydrolase activity"/>
    <property type="evidence" value="ECO:0007669"/>
    <property type="project" value="TreeGrafter"/>
</dbReference>
<name>D4H7W1_DENA2</name>
<evidence type="ECO:0000313" key="3">
    <source>
        <dbReference type="Proteomes" id="UP000002012"/>
    </source>
</evidence>
<dbReference type="InParanoid" id="D4H7W1"/>
<evidence type="ECO:0000313" key="2">
    <source>
        <dbReference type="EMBL" id="ADD68110.1"/>
    </source>
</evidence>
<dbReference type="STRING" id="522772.Dacet_1338"/>